<gene>
    <name evidence="10" type="ORF">EDD28_1509</name>
</gene>
<accession>A0A3N2DAY4</accession>
<comment type="similarity">
    <text evidence="7">Belongs to the binding-protein-dependent transport system permease family.</text>
</comment>
<keyword evidence="3" id="KW-1003">Cell membrane</keyword>
<evidence type="ECO:0000256" key="6">
    <source>
        <dbReference type="ARBA" id="ARBA00023136"/>
    </source>
</evidence>
<evidence type="ECO:0000256" key="4">
    <source>
        <dbReference type="ARBA" id="ARBA00022692"/>
    </source>
</evidence>
<evidence type="ECO:0000256" key="7">
    <source>
        <dbReference type="RuleBase" id="RU363032"/>
    </source>
</evidence>
<evidence type="ECO:0000256" key="5">
    <source>
        <dbReference type="ARBA" id="ARBA00022989"/>
    </source>
</evidence>
<feature type="region of interest" description="Disordered" evidence="8">
    <location>
        <begin position="275"/>
        <end position="303"/>
    </location>
</feature>
<name>A0A3N2DAY4_9MICO</name>
<evidence type="ECO:0000256" key="8">
    <source>
        <dbReference type="SAM" id="MobiDB-lite"/>
    </source>
</evidence>
<dbReference type="EMBL" id="RKHQ01000001">
    <property type="protein sequence ID" value="ROR96916.1"/>
    <property type="molecule type" value="Genomic_DNA"/>
</dbReference>
<comment type="caution">
    <text evidence="10">The sequence shown here is derived from an EMBL/GenBank/DDBJ whole genome shotgun (WGS) entry which is preliminary data.</text>
</comment>
<feature type="transmembrane region" description="Helical" evidence="7">
    <location>
        <begin position="7"/>
        <end position="25"/>
    </location>
</feature>
<dbReference type="PANTHER" id="PTHR30193:SF41">
    <property type="entry name" value="DIACETYLCHITOBIOSE UPTAKE SYSTEM PERMEASE PROTEIN NGCF"/>
    <property type="match status" value="1"/>
</dbReference>
<dbReference type="InterPro" id="IPR035906">
    <property type="entry name" value="MetI-like_sf"/>
</dbReference>
<sequence>MVVVTVGVIMAFIVVLLIVPILIALRGSFHQWNPLNGTFTWVGLDNYAELFADPQFARASLNTAVFGVAAIAGRVVIGLAIAYALFSRLTRWKGFFRTVFYMPTITPLVAVAYVWKLMYNPQFGAINSIFGLDVNWLFDSRFSLLAIILMTIWKDFGYAVILLLAGLYSIPEDSLEAASVDGANSWQRFWRVILPLLRPMLFFVVITSLIAYLQAFVQVLVLTGGGPGTSTQIISYMIYEQAFVKYNFGYASAIAFVLLLVTAALTAASWRFNSSGGADRPGRAARRRAARRAAAATTEGSAR</sequence>
<dbReference type="Pfam" id="PF00528">
    <property type="entry name" value="BPD_transp_1"/>
    <property type="match status" value="1"/>
</dbReference>
<dbReference type="GO" id="GO:0055085">
    <property type="term" value="P:transmembrane transport"/>
    <property type="evidence" value="ECO:0007669"/>
    <property type="project" value="InterPro"/>
</dbReference>
<feature type="transmembrane region" description="Helical" evidence="7">
    <location>
        <begin position="98"/>
        <end position="115"/>
    </location>
</feature>
<keyword evidence="4 7" id="KW-0812">Transmembrane</keyword>
<dbReference type="CDD" id="cd06261">
    <property type="entry name" value="TM_PBP2"/>
    <property type="match status" value="1"/>
</dbReference>
<evidence type="ECO:0000313" key="10">
    <source>
        <dbReference type="EMBL" id="ROR96916.1"/>
    </source>
</evidence>
<keyword evidence="11" id="KW-1185">Reference proteome</keyword>
<evidence type="ECO:0000256" key="1">
    <source>
        <dbReference type="ARBA" id="ARBA00004651"/>
    </source>
</evidence>
<keyword evidence="2 7" id="KW-0813">Transport</keyword>
<evidence type="ECO:0000259" key="9">
    <source>
        <dbReference type="PROSITE" id="PS50928"/>
    </source>
</evidence>
<keyword evidence="10" id="KW-0762">Sugar transport</keyword>
<evidence type="ECO:0000256" key="2">
    <source>
        <dbReference type="ARBA" id="ARBA00022448"/>
    </source>
</evidence>
<feature type="domain" description="ABC transmembrane type-1" evidence="9">
    <location>
        <begin position="60"/>
        <end position="269"/>
    </location>
</feature>
<comment type="subcellular location">
    <subcellularLocation>
        <location evidence="1 7">Cell membrane</location>
        <topology evidence="1 7">Multi-pass membrane protein</topology>
    </subcellularLocation>
</comment>
<protein>
    <submittedName>
        <fullName evidence="10">Multiple sugar transport system permease protein</fullName>
    </submittedName>
</protein>
<keyword evidence="5 7" id="KW-1133">Transmembrane helix</keyword>
<feature type="transmembrane region" description="Helical" evidence="7">
    <location>
        <begin position="64"/>
        <end position="86"/>
    </location>
</feature>
<feature type="transmembrane region" description="Helical" evidence="7">
    <location>
        <begin position="250"/>
        <end position="270"/>
    </location>
</feature>
<evidence type="ECO:0000256" key="3">
    <source>
        <dbReference type="ARBA" id="ARBA00022475"/>
    </source>
</evidence>
<feature type="transmembrane region" description="Helical" evidence="7">
    <location>
        <begin position="189"/>
        <end position="212"/>
    </location>
</feature>
<dbReference type="PANTHER" id="PTHR30193">
    <property type="entry name" value="ABC TRANSPORTER PERMEASE PROTEIN"/>
    <property type="match status" value="1"/>
</dbReference>
<proteinExistence type="inferred from homology"/>
<dbReference type="Proteomes" id="UP000275356">
    <property type="component" value="Unassembled WGS sequence"/>
</dbReference>
<dbReference type="AlphaFoldDB" id="A0A3N2DAY4"/>
<dbReference type="InterPro" id="IPR051393">
    <property type="entry name" value="ABC_transporter_permease"/>
</dbReference>
<dbReference type="GO" id="GO:0005886">
    <property type="term" value="C:plasma membrane"/>
    <property type="evidence" value="ECO:0007669"/>
    <property type="project" value="UniProtKB-SubCell"/>
</dbReference>
<dbReference type="PROSITE" id="PS50928">
    <property type="entry name" value="ABC_TM1"/>
    <property type="match status" value="1"/>
</dbReference>
<evidence type="ECO:0000313" key="11">
    <source>
        <dbReference type="Proteomes" id="UP000275356"/>
    </source>
</evidence>
<dbReference type="InterPro" id="IPR000515">
    <property type="entry name" value="MetI-like"/>
</dbReference>
<feature type="transmembrane region" description="Helical" evidence="7">
    <location>
        <begin position="145"/>
        <end position="169"/>
    </location>
</feature>
<reference evidence="10 11" key="1">
    <citation type="submission" date="2018-11" db="EMBL/GenBank/DDBJ databases">
        <title>Sequencing the genomes of 1000 actinobacteria strains.</title>
        <authorList>
            <person name="Klenk H.-P."/>
        </authorList>
    </citation>
    <scope>NUCLEOTIDE SEQUENCE [LARGE SCALE GENOMIC DNA]</scope>
    <source>
        <strain evidence="10 11">DSM 13521</strain>
    </source>
</reference>
<organism evidence="10 11">
    <name type="scientific">Salana multivorans</name>
    <dbReference type="NCBI Taxonomy" id="120377"/>
    <lineage>
        <taxon>Bacteria</taxon>
        <taxon>Bacillati</taxon>
        <taxon>Actinomycetota</taxon>
        <taxon>Actinomycetes</taxon>
        <taxon>Micrococcales</taxon>
        <taxon>Beutenbergiaceae</taxon>
        <taxon>Salana</taxon>
    </lineage>
</organism>
<dbReference type="Gene3D" id="1.10.3720.10">
    <property type="entry name" value="MetI-like"/>
    <property type="match status" value="1"/>
</dbReference>
<keyword evidence="6 7" id="KW-0472">Membrane</keyword>
<dbReference type="SUPFAM" id="SSF161098">
    <property type="entry name" value="MetI-like"/>
    <property type="match status" value="1"/>
</dbReference>